<evidence type="ECO:0000313" key="3">
    <source>
        <dbReference type="Proteomes" id="UP000032304"/>
    </source>
</evidence>
<dbReference type="EMBL" id="CM001751">
    <property type="protein sequence ID" value="KJB75092.1"/>
    <property type="molecule type" value="Genomic_DNA"/>
</dbReference>
<dbReference type="PANTHER" id="PTHR16166">
    <property type="entry name" value="VACUOLAR PROTEIN SORTING-ASSOCIATED PROTEIN VPS13"/>
    <property type="match status" value="1"/>
</dbReference>
<dbReference type="AlphaFoldDB" id="A0A0D2RWI0"/>
<dbReference type="eggNOG" id="KOG1809">
    <property type="taxonomic scope" value="Eukaryota"/>
</dbReference>
<evidence type="ECO:0000313" key="2">
    <source>
        <dbReference type="EMBL" id="KJB75092.1"/>
    </source>
</evidence>
<organism evidence="2 3">
    <name type="scientific">Gossypium raimondii</name>
    <name type="common">Peruvian cotton</name>
    <name type="synonym">Gossypium klotzschianum subsp. raimondii</name>
    <dbReference type="NCBI Taxonomy" id="29730"/>
    <lineage>
        <taxon>Eukaryota</taxon>
        <taxon>Viridiplantae</taxon>
        <taxon>Streptophyta</taxon>
        <taxon>Embryophyta</taxon>
        <taxon>Tracheophyta</taxon>
        <taxon>Spermatophyta</taxon>
        <taxon>Magnoliopsida</taxon>
        <taxon>eudicotyledons</taxon>
        <taxon>Gunneridae</taxon>
        <taxon>Pentapetalae</taxon>
        <taxon>rosids</taxon>
        <taxon>malvids</taxon>
        <taxon>Malvales</taxon>
        <taxon>Malvaceae</taxon>
        <taxon>Malvoideae</taxon>
        <taxon>Gossypium</taxon>
    </lineage>
</organism>
<evidence type="ECO:0000256" key="1">
    <source>
        <dbReference type="SAM" id="SignalP"/>
    </source>
</evidence>
<gene>
    <name evidence="2" type="ORF">B456_012G024500</name>
</gene>
<reference evidence="2 3" key="1">
    <citation type="journal article" date="2012" name="Nature">
        <title>Repeated polyploidization of Gossypium genomes and the evolution of spinnable cotton fibres.</title>
        <authorList>
            <person name="Paterson A.H."/>
            <person name="Wendel J.F."/>
            <person name="Gundlach H."/>
            <person name="Guo H."/>
            <person name="Jenkins J."/>
            <person name="Jin D."/>
            <person name="Llewellyn D."/>
            <person name="Showmaker K.C."/>
            <person name="Shu S."/>
            <person name="Udall J."/>
            <person name="Yoo M.J."/>
            <person name="Byers R."/>
            <person name="Chen W."/>
            <person name="Doron-Faigenboim A."/>
            <person name="Duke M.V."/>
            <person name="Gong L."/>
            <person name="Grimwood J."/>
            <person name="Grover C."/>
            <person name="Grupp K."/>
            <person name="Hu G."/>
            <person name="Lee T.H."/>
            <person name="Li J."/>
            <person name="Lin L."/>
            <person name="Liu T."/>
            <person name="Marler B.S."/>
            <person name="Page J.T."/>
            <person name="Roberts A.W."/>
            <person name="Romanel E."/>
            <person name="Sanders W.S."/>
            <person name="Szadkowski E."/>
            <person name="Tan X."/>
            <person name="Tang H."/>
            <person name="Xu C."/>
            <person name="Wang J."/>
            <person name="Wang Z."/>
            <person name="Zhang D."/>
            <person name="Zhang L."/>
            <person name="Ashrafi H."/>
            <person name="Bedon F."/>
            <person name="Bowers J.E."/>
            <person name="Brubaker C.L."/>
            <person name="Chee P.W."/>
            <person name="Das S."/>
            <person name="Gingle A.R."/>
            <person name="Haigler C.H."/>
            <person name="Harker D."/>
            <person name="Hoffmann L.V."/>
            <person name="Hovav R."/>
            <person name="Jones D.C."/>
            <person name="Lemke C."/>
            <person name="Mansoor S."/>
            <person name="ur Rahman M."/>
            <person name="Rainville L.N."/>
            <person name="Rambani A."/>
            <person name="Reddy U.K."/>
            <person name="Rong J.K."/>
            <person name="Saranga Y."/>
            <person name="Scheffler B.E."/>
            <person name="Scheffler J.A."/>
            <person name="Stelly D.M."/>
            <person name="Triplett B.A."/>
            <person name="Van Deynze A."/>
            <person name="Vaslin M.F."/>
            <person name="Waghmare V.N."/>
            <person name="Walford S.A."/>
            <person name="Wright R.J."/>
            <person name="Zaki E.A."/>
            <person name="Zhang T."/>
            <person name="Dennis E.S."/>
            <person name="Mayer K.F."/>
            <person name="Peterson D.G."/>
            <person name="Rokhsar D.S."/>
            <person name="Wang X."/>
            <person name="Schmutz J."/>
        </authorList>
    </citation>
    <scope>NUCLEOTIDE SEQUENCE [LARGE SCALE GENOMIC DNA]</scope>
</reference>
<keyword evidence="1" id="KW-0732">Signal</keyword>
<feature type="chain" id="PRO_5002251303" evidence="1">
    <location>
        <begin position="21"/>
        <end position="327"/>
    </location>
</feature>
<dbReference type="OrthoDB" id="428159at2759"/>
<dbReference type="InterPro" id="IPR026847">
    <property type="entry name" value="VPS13"/>
</dbReference>
<proteinExistence type="predicted"/>
<dbReference type="PANTHER" id="PTHR16166:SF143">
    <property type="entry name" value="PROTEIN SORTING-ASSOCIATED PROTEIN, PUTATIVE (DUF1162)-RELATED"/>
    <property type="match status" value="1"/>
</dbReference>
<accession>A0A0D2RWI0</accession>
<dbReference type="KEGG" id="gra:105779317"/>
<dbReference type="Gramene" id="KJB75092">
    <property type="protein sequence ID" value="KJB75092"/>
    <property type="gene ID" value="B456_012G024500"/>
</dbReference>
<feature type="signal peptide" evidence="1">
    <location>
        <begin position="1"/>
        <end position="20"/>
    </location>
</feature>
<protein>
    <submittedName>
        <fullName evidence="2">Uncharacterized protein</fullName>
    </submittedName>
</protein>
<name>A0A0D2RWI0_GOSRA</name>
<keyword evidence="3" id="KW-1185">Reference proteome</keyword>
<sequence length="327" mass="36040">MADFCLGLELILSLLYFYKAVSPGLQSQALPFSDPNFNVGFMHGQTSEHVKVREQLHNTGTPVLSRIDDTGGLPLIVPIGAPWQQIHCLARRQKKIYVESFDLAPIKFTLSFSSSPWMLRSGVLTSGESVIHRGLMAFADVEGARIHFKELSIMHQMASWESIQEILIRHYTRQFLHEMYKVFGSAGVIGNPMGFARSLGVGIRDFLAVPAKSILKSPTGLFTGMPQGTSLLSNTVYALSDAATQFSKAAHKGIVAFTFDEQAVARMKRRLKGEASHSKGIINEVFEGLTGLLQSPVKEAEKHGDTSQKAQPKLKNVMGPIKKFIHT</sequence>
<dbReference type="GO" id="GO:0045053">
    <property type="term" value="P:protein retention in Golgi apparatus"/>
    <property type="evidence" value="ECO:0007669"/>
    <property type="project" value="TreeGrafter"/>
</dbReference>
<dbReference type="Proteomes" id="UP000032304">
    <property type="component" value="Chromosome 12"/>
</dbReference>
<dbReference type="GO" id="GO:0006623">
    <property type="term" value="P:protein targeting to vacuole"/>
    <property type="evidence" value="ECO:0007669"/>
    <property type="project" value="TreeGrafter"/>
</dbReference>